<evidence type="ECO:0000256" key="1">
    <source>
        <dbReference type="ARBA" id="ARBA00004496"/>
    </source>
</evidence>
<dbReference type="SUPFAM" id="SSF109755">
    <property type="entry name" value="PhoU-like"/>
    <property type="match status" value="1"/>
</dbReference>
<feature type="domain" description="PhoU" evidence="9">
    <location>
        <begin position="129"/>
        <end position="210"/>
    </location>
</feature>
<evidence type="ECO:0000259" key="9">
    <source>
        <dbReference type="Pfam" id="PF01895"/>
    </source>
</evidence>
<comment type="subunit">
    <text evidence="3 8">Homodimer.</text>
</comment>
<dbReference type="GO" id="GO:0030643">
    <property type="term" value="P:intracellular phosphate ion homeostasis"/>
    <property type="evidence" value="ECO:0007669"/>
    <property type="project" value="InterPro"/>
</dbReference>
<keyword evidence="4 8" id="KW-0813">Transport</keyword>
<evidence type="ECO:0000256" key="4">
    <source>
        <dbReference type="ARBA" id="ARBA00022448"/>
    </source>
</evidence>
<keyword evidence="6 8" id="KW-0592">Phosphate transport</keyword>
<dbReference type="eggNOG" id="COG0704">
    <property type="taxonomic scope" value="Bacteria"/>
</dbReference>
<dbReference type="EMBL" id="CP006585">
    <property type="protein sequence ID" value="AGW13600.1"/>
    <property type="molecule type" value="Genomic_DNA"/>
</dbReference>
<dbReference type="GO" id="GO:0005737">
    <property type="term" value="C:cytoplasm"/>
    <property type="evidence" value="ECO:0007669"/>
    <property type="project" value="UniProtKB-SubCell"/>
</dbReference>
<feature type="domain" description="PhoU" evidence="9">
    <location>
        <begin position="25"/>
        <end position="109"/>
    </location>
</feature>
<dbReference type="STRING" id="1121448.DGI_1804"/>
<proteinExistence type="inferred from homology"/>
<comment type="similarity">
    <text evidence="2 8">Belongs to the PhoU family.</text>
</comment>
<dbReference type="EMBL" id="CP006585">
    <property type="protein sequence ID" value="AGW13669.1"/>
    <property type="molecule type" value="Genomic_DNA"/>
</dbReference>
<dbReference type="GO" id="GO:0045936">
    <property type="term" value="P:negative regulation of phosphate metabolic process"/>
    <property type="evidence" value="ECO:0007669"/>
    <property type="project" value="InterPro"/>
</dbReference>
<dbReference type="PIRSF" id="PIRSF003107">
    <property type="entry name" value="PhoU"/>
    <property type="match status" value="1"/>
</dbReference>
<gene>
    <name evidence="10" type="ORF">DGI_1804</name>
    <name evidence="11" type="ORF">DGI_1880</name>
</gene>
<evidence type="ECO:0000256" key="5">
    <source>
        <dbReference type="ARBA" id="ARBA00022490"/>
    </source>
</evidence>
<evidence type="ECO:0000256" key="2">
    <source>
        <dbReference type="ARBA" id="ARBA00008107"/>
    </source>
</evidence>
<dbReference type="Gene3D" id="1.20.58.220">
    <property type="entry name" value="Phosphate transport system protein phou homolog 2, domain 2"/>
    <property type="match status" value="2"/>
</dbReference>
<evidence type="ECO:0000313" key="10">
    <source>
        <dbReference type="EMBL" id="AGW13600.1"/>
    </source>
</evidence>
<evidence type="ECO:0000256" key="7">
    <source>
        <dbReference type="ARBA" id="ARBA00056181"/>
    </source>
</evidence>
<sequence length="223" mass="24025">MTAKDKPHIVRSFDEELESMTSLLVSMGEKALVQLEKAVQVLRTRDADLAHAILRADDLVDSMHAQVNTLTVGLLATRQPVATDLRHVVAALKMATDLERVADYAASVAGSSLAMPAAPSDVVMEKVEALADVAKQLLADVVKALEEESEEAAVAVWQGDDAVDAAYLALMQTLHEEIAAHPEHLAVNSQLIFVARSLERLADHVTNVASHLIYSVTGKIYKG</sequence>
<dbReference type="Pfam" id="PF01895">
    <property type="entry name" value="PhoU"/>
    <property type="match status" value="2"/>
</dbReference>
<dbReference type="FunFam" id="1.20.58.220:FF:000004">
    <property type="entry name" value="Phosphate-specific transport system accessory protein PhoU"/>
    <property type="match status" value="1"/>
</dbReference>
<reference evidence="11 12" key="1">
    <citation type="journal article" date="2013" name="J. Bacteriol.">
        <title>Roles of HynAB and Ech, the only two hydrogenases found in the model sulfate reducer Desulfovibrio gigas.</title>
        <authorList>
            <person name="Morais-Silva F.O."/>
            <person name="Santos C.I."/>
            <person name="Rodrigues R."/>
            <person name="Pereira I.A."/>
            <person name="Rodrigues-Pousada C."/>
        </authorList>
    </citation>
    <scope>NUCLEOTIDE SEQUENCE [LARGE SCALE GENOMIC DNA]</scope>
    <source>
        <strain evidence="11">ATCC 19364</strain>
        <strain evidence="12">ATCC 19364 / DSM 1382 / NCIMB 9332 / VKM B-1759</strain>
    </source>
</reference>
<comment type="function">
    <text evidence="7 8">Plays a role in the regulation of phosphate uptake.</text>
</comment>
<dbReference type="NCBIfam" id="TIGR02135">
    <property type="entry name" value="phoU_full"/>
    <property type="match status" value="1"/>
</dbReference>
<dbReference type="PANTHER" id="PTHR42930">
    <property type="entry name" value="PHOSPHATE-SPECIFIC TRANSPORT SYSTEM ACCESSORY PROTEIN PHOU"/>
    <property type="match status" value="1"/>
</dbReference>
<comment type="subcellular location">
    <subcellularLocation>
        <location evidence="1 8">Cytoplasm</location>
    </subcellularLocation>
</comment>
<evidence type="ECO:0000256" key="3">
    <source>
        <dbReference type="ARBA" id="ARBA00011738"/>
    </source>
</evidence>
<evidence type="ECO:0000256" key="6">
    <source>
        <dbReference type="ARBA" id="ARBA00022592"/>
    </source>
</evidence>
<dbReference type="Proteomes" id="UP000016587">
    <property type="component" value="Chromosome"/>
</dbReference>
<keyword evidence="5 8" id="KW-0963">Cytoplasm</keyword>
<keyword evidence="12" id="KW-1185">Reference proteome</keyword>
<reference evidence="12" key="2">
    <citation type="submission" date="2013-07" db="EMBL/GenBank/DDBJ databases">
        <authorList>
            <person name="Morais-Silva F.O."/>
            <person name="Rezende A.M."/>
            <person name="Pimentel C."/>
            <person name="Resende D.M."/>
            <person name="Santos C.I."/>
            <person name="Clemente C."/>
            <person name="de Oliveira L.M."/>
            <person name="da Silva S.M."/>
            <person name="Costa D.A."/>
            <person name="Varela-Raposo A."/>
            <person name="Horacio E.C.A."/>
            <person name="Matos M."/>
            <person name="Flores O."/>
            <person name="Ruiz J.C."/>
            <person name="Rodrigues-Pousada C."/>
        </authorList>
    </citation>
    <scope>NUCLEOTIDE SEQUENCE [LARGE SCALE GENOMIC DNA]</scope>
    <source>
        <strain evidence="12">ATCC 19364 / DSM 1382 / NCIMB 9332 / VKM B-1759</strain>
    </source>
</reference>
<dbReference type="PATRIC" id="fig|1121448.10.peg.1773"/>
<evidence type="ECO:0000313" key="11">
    <source>
        <dbReference type="EMBL" id="AGW13669.1"/>
    </source>
</evidence>
<dbReference type="PANTHER" id="PTHR42930:SF3">
    <property type="entry name" value="PHOSPHATE-SPECIFIC TRANSPORT SYSTEM ACCESSORY PROTEIN PHOU"/>
    <property type="match status" value="1"/>
</dbReference>
<dbReference type="KEGG" id="dgg:DGI_1804"/>
<dbReference type="GO" id="GO:0006817">
    <property type="term" value="P:phosphate ion transport"/>
    <property type="evidence" value="ECO:0007669"/>
    <property type="project" value="UniProtKB-KW"/>
</dbReference>
<dbReference type="InterPro" id="IPR026022">
    <property type="entry name" value="PhoU_dom"/>
</dbReference>
<dbReference type="OrthoDB" id="9814256at2"/>
<protein>
    <recommendedName>
        <fullName evidence="8">Phosphate-specific transport system accessory protein PhoU</fullName>
    </recommendedName>
</protein>
<dbReference type="KEGG" id="dgg:DGI_1880"/>
<dbReference type="RefSeq" id="WP_021760475.1">
    <property type="nucleotide sequence ID" value="NC_022444.1"/>
</dbReference>
<evidence type="ECO:0000313" key="12">
    <source>
        <dbReference type="Proteomes" id="UP000016587"/>
    </source>
</evidence>
<name>T2GBX2_MEGG1</name>
<organism evidence="11 12">
    <name type="scientific">Megalodesulfovibrio gigas (strain ATCC 19364 / DSM 1382 / NCIMB 9332 / VKM B-1759)</name>
    <name type="common">Desulfovibrio gigas</name>
    <dbReference type="NCBI Taxonomy" id="1121448"/>
    <lineage>
        <taxon>Bacteria</taxon>
        <taxon>Pseudomonadati</taxon>
        <taxon>Thermodesulfobacteriota</taxon>
        <taxon>Desulfovibrionia</taxon>
        <taxon>Desulfovibrionales</taxon>
        <taxon>Desulfovibrionaceae</taxon>
        <taxon>Megalodesulfovibrio</taxon>
    </lineage>
</organism>
<dbReference type="HOGENOM" id="CLU_078518_2_1_7"/>
<dbReference type="InterPro" id="IPR038078">
    <property type="entry name" value="PhoU-like_sf"/>
</dbReference>
<evidence type="ECO:0000256" key="8">
    <source>
        <dbReference type="PIRNR" id="PIRNR003107"/>
    </source>
</evidence>
<accession>T2GBX2</accession>
<dbReference type="InterPro" id="IPR028366">
    <property type="entry name" value="PhoU"/>
</dbReference>
<dbReference type="AlphaFoldDB" id="T2GBX2"/>